<feature type="non-terminal residue" evidence="1">
    <location>
        <position position="1"/>
    </location>
</feature>
<gene>
    <name evidence="1" type="ORF">JF625_29750</name>
</gene>
<comment type="caution">
    <text evidence="1">The sequence shown here is derived from an EMBL/GenBank/DDBJ whole genome shotgun (WGS) entry which is preliminary data.</text>
</comment>
<dbReference type="EMBL" id="JAEKLZ010000517">
    <property type="protein sequence ID" value="MBW8729322.1"/>
    <property type="molecule type" value="Genomic_DNA"/>
</dbReference>
<dbReference type="GO" id="GO:0004177">
    <property type="term" value="F:aminopeptidase activity"/>
    <property type="evidence" value="ECO:0007669"/>
    <property type="project" value="UniProtKB-KW"/>
</dbReference>
<sequence length="45" mass="4757">GMVFFIHIILYDSDRGLAMTSGQTVLVTDTGCEALTLAPTDLVVA</sequence>
<organism evidence="1 2">
    <name type="scientific">Inquilinus limosus</name>
    <dbReference type="NCBI Taxonomy" id="171674"/>
    <lineage>
        <taxon>Bacteria</taxon>
        <taxon>Pseudomonadati</taxon>
        <taxon>Pseudomonadota</taxon>
        <taxon>Alphaproteobacteria</taxon>
        <taxon>Rhodospirillales</taxon>
        <taxon>Rhodospirillaceae</taxon>
        <taxon>Inquilinus</taxon>
    </lineage>
</organism>
<keyword evidence="1" id="KW-0378">Hydrolase</keyword>
<keyword evidence="1" id="KW-0645">Protease</keyword>
<dbReference type="Gene3D" id="3.90.230.10">
    <property type="entry name" value="Creatinase/methionine aminopeptidase superfamily"/>
    <property type="match status" value="1"/>
</dbReference>
<dbReference type="AlphaFoldDB" id="A0A952KH05"/>
<evidence type="ECO:0000313" key="1">
    <source>
        <dbReference type="EMBL" id="MBW8729322.1"/>
    </source>
</evidence>
<dbReference type="SUPFAM" id="SSF55920">
    <property type="entry name" value="Creatinase/aminopeptidase"/>
    <property type="match status" value="1"/>
</dbReference>
<evidence type="ECO:0000313" key="2">
    <source>
        <dbReference type="Proteomes" id="UP000700706"/>
    </source>
</evidence>
<protein>
    <submittedName>
        <fullName evidence="1">Aminopeptidase P family protein</fullName>
    </submittedName>
</protein>
<keyword evidence="1" id="KW-0031">Aminopeptidase</keyword>
<accession>A0A952KH05</accession>
<dbReference type="Proteomes" id="UP000700706">
    <property type="component" value="Unassembled WGS sequence"/>
</dbReference>
<proteinExistence type="predicted"/>
<dbReference type="InterPro" id="IPR036005">
    <property type="entry name" value="Creatinase/aminopeptidase-like"/>
</dbReference>
<name>A0A952KH05_9PROT</name>
<reference evidence="1" key="1">
    <citation type="submission" date="2020-06" db="EMBL/GenBank/DDBJ databases">
        <title>Stable isotope informed genome-resolved metagenomics uncovers potential trophic interactions in rhizosphere soil.</title>
        <authorList>
            <person name="Starr E.P."/>
            <person name="Shi S."/>
            <person name="Blazewicz S.J."/>
            <person name="Koch B.J."/>
            <person name="Probst A.J."/>
            <person name="Hungate B.A."/>
            <person name="Pett-Ridge J."/>
            <person name="Firestone M.K."/>
            <person name="Banfield J.F."/>
        </authorList>
    </citation>
    <scope>NUCLEOTIDE SEQUENCE</scope>
    <source>
        <strain evidence="1">YM_69_17</strain>
    </source>
</reference>